<dbReference type="EMBL" id="JANGEW010000015">
    <property type="protein sequence ID" value="MCQ5343024.1"/>
    <property type="molecule type" value="Genomic_DNA"/>
</dbReference>
<evidence type="ECO:0000313" key="1">
    <source>
        <dbReference type="EMBL" id="MCQ5343024.1"/>
    </source>
</evidence>
<dbReference type="Proteomes" id="UP001206692">
    <property type="component" value="Unassembled WGS sequence"/>
</dbReference>
<reference evidence="1 2" key="1">
    <citation type="submission" date="2022-06" db="EMBL/GenBank/DDBJ databases">
        <title>Isolation of gut microbiota from human fecal samples.</title>
        <authorList>
            <person name="Pamer E.G."/>
            <person name="Barat B."/>
            <person name="Waligurski E."/>
            <person name="Medina S."/>
            <person name="Paddock L."/>
            <person name="Mostad J."/>
        </authorList>
    </citation>
    <scope>NUCLEOTIDE SEQUENCE [LARGE SCALE GENOMIC DNA]</scope>
    <source>
        <strain evidence="1 2">DFI.1.1</strain>
    </source>
</reference>
<sequence>MALSCAEAQFISAISERRRKWRFYFRYKWKLAVYAQGGFI</sequence>
<name>A0ABT1ST89_9FIRM</name>
<gene>
    <name evidence="1" type="ORF">NE675_08330</name>
</gene>
<comment type="caution">
    <text evidence="1">The sequence shown here is derived from an EMBL/GenBank/DDBJ whole genome shotgun (WGS) entry which is preliminary data.</text>
</comment>
<dbReference type="RefSeq" id="WP_255353905.1">
    <property type="nucleotide sequence ID" value="NZ_JAJCIO010000006.1"/>
</dbReference>
<proteinExistence type="predicted"/>
<organism evidence="1 2">
    <name type="scientific">Megasphaera massiliensis</name>
    <dbReference type="NCBI Taxonomy" id="1232428"/>
    <lineage>
        <taxon>Bacteria</taxon>
        <taxon>Bacillati</taxon>
        <taxon>Bacillota</taxon>
        <taxon>Negativicutes</taxon>
        <taxon>Veillonellales</taxon>
        <taxon>Veillonellaceae</taxon>
        <taxon>Megasphaera</taxon>
    </lineage>
</organism>
<accession>A0ABT1ST89</accession>
<evidence type="ECO:0000313" key="2">
    <source>
        <dbReference type="Proteomes" id="UP001206692"/>
    </source>
</evidence>
<keyword evidence="2" id="KW-1185">Reference proteome</keyword>
<protein>
    <submittedName>
        <fullName evidence="1">Uncharacterized protein</fullName>
    </submittedName>
</protein>